<evidence type="ECO:0000256" key="1">
    <source>
        <dbReference type="SAM" id="MobiDB-lite"/>
    </source>
</evidence>
<dbReference type="OrthoDB" id="1663137at2759"/>
<dbReference type="AlphaFoldDB" id="A0A2A2KG56"/>
<dbReference type="STRING" id="2018661.A0A2A2KG56"/>
<dbReference type="SUPFAM" id="SSF51395">
    <property type="entry name" value="FMN-linked oxidoreductases"/>
    <property type="match status" value="1"/>
</dbReference>
<dbReference type="Pfam" id="PF00724">
    <property type="entry name" value="Oxidored_FMN"/>
    <property type="match status" value="1"/>
</dbReference>
<feature type="region of interest" description="Disordered" evidence="1">
    <location>
        <begin position="1"/>
        <end position="40"/>
    </location>
</feature>
<gene>
    <name evidence="3" type="ORF">WR25_15069</name>
</gene>
<dbReference type="CDD" id="cd02933">
    <property type="entry name" value="OYE_like_FMN"/>
    <property type="match status" value="1"/>
</dbReference>
<dbReference type="GO" id="GO:0016491">
    <property type="term" value="F:oxidoreductase activity"/>
    <property type="evidence" value="ECO:0007669"/>
    <property type="project" value="InterPro"/>
</dbReference>
<evidence type="ECO:0000313" key="3">
    <source>
        <dbReference type="EMBL" id="PAV72872.1"/>
    </source>
</evidence>
<reference evidence="3 4" key="1">
    <citation type="journal article" date="2017" name="Curr. Biol.">
        <title>Genome architecture and evolution of a unichromosomal asexual nematode.</title>
        <authorList>
            <person name="Fradin H."/>
            <person name="Zegar C."/>
            <person name="Gutwein M."/>
            <person name="Lucas J."/>
            <person name="Kovtun M."/>
            <person name="Corcoran D."/>
            <person name="Baugh L.R."/>
            <person name="Kiontke K."/>
            <person name="Gunsalus K."/>
            <person name="Fitch D.H."/>
            <person name="Piano F."/>
        </authorList>
    </citation>
    <scope>NUCLEOTIDE SEQUENCE [LARGE SCALE GENOMIC DNA]</scope>
    <source>
        <strain evidence="3">PF1309</strain>
    </source>
</reference>
<dbReference type="Gene3D" id="3.20.20.70">
    <property type="entry name" value="Aldolase class I"/>
    <property type="match status" value="2"/>
</dbReference>
<evidence type="ECO:0000259" key="2">
    <source>
        <dbReference type="Pfam" id="PF00724"/>
    </source>
</evidence>
<sequence>MPRCQLARSAAKATPPTAISSHSPPGIRTGRAPAASDNAARKGIASVIRQNPAATGPTSANRTNHGPNASAIFARISATKPSAGAVSVAATGTVGAGTVFLVGSGRCMPPCSALSSPRQATNGASMPSLFDPIQLGDIHAANRILMSPLTRGRSTDGHVPTEIMIDYYRQRASAGLIITEGTGISQEGLGWPNAPGLWTDEQVEAWKPVTAAVHEAGGKIVAQIWHMGRLSRPDVIGMTPLSSSATRAPYHKEPNPYGEARAATLDDIARVQDDYATAARNAIRAGFDGVQLHGANGYMIDQFLRDGTNHRDDDYGGSSENRIRFMRESVARVADAIGAGRTGIRLPEIRKVFKGPLVLNQDYDGASAQADLDSGVADAIAFGRKYIANPDLVERLRQGAPLNQDDPKTWYSKGPEGYTDYPALETQAASAGAKRRTSSASTPAISTRPMRRSPLSISIPSTVERSASHAISHTVILLP</sequence>
<dbReference type="PANTHER" id="PTHR22893:SF91">
    <property type="entry name" value="NADPH DEHYDROGENASE 2-RELATED"/>
    <property type="match status" value="1"/>
</dbReference>
<protein>
    <recommendedName>
        <fullName evidence="2">NADH:flavin oxidoreductase/NADH oxidase N-terminal domain-containing protein</fullName>
    </recommendedName>
</protein>
<dbReference type="Proteomes" id="UP000218231">
    <property type="component" value="Unassembled WGS sequence"/>
</dbReference>
<dbReference type="PANTHER" id="PTHR22893">
    <property type="entry name" value="NADH OXIDOREDUCTASE-RELATED"/>
    <property type="match status" value="1"/>
</dbReference>
<dbReference type="InterPro" id="IPR045247">
    <property type="entry name" value="Oye-like"/>
</dbReference>
<keyword evidence="4" id="KW-1185">Reference proteome</keyword>
<feature type="domain" description="NADH:flavin oxidoreductase/NADH oxidase N-terminal" evidence="2">
    <location>
        <begin position="128"/>
        <end position="346"/>
    </location>
</feature>
<dbReference type="InterPro" id="IPR001155">
    <property type="entry name" value="OxRdtase_FMN_N"/>
</dbReference>
<evidence type="ECO:0000313" key="4">
    <source>
        <dbReference type="Proteomes" id="UP000218231"/>
    </source>
</evidence>
<dbReference type="EMBL" id="LIAE01008683">
    <property type="protein sequence ID" value="PAV72872.1"/>
    <property type="molecule type" value="Genomic_DNA"/>
</dbReference>
<proteinExistence type="predicted"/>
<comment type="caution">
    <text evidence="3">The sequence shown here is derived from an EMBL/GenBank/DDBJ whole genome shotgun (WGS) entry which is preliminary data.</text>
</comment>
<name>A0A2A2KG56_9BILA</name>
<organism evidence="3 4">
    <name type="scientific">Diploscapter pachys</name>
    <dbReference type="NCBI Taxonomy" id="2018661"/>
    <lineage>
        <taxon>Eukaryota</taxon>
        <taxon>Metazoa</taxon>
        <taxon>Ecdysozoa</taxon>
        <taxon>Nematoda</taxon>
        <taxon>Chromadorea</taxon>
        <taxon>Rhabditida</taxon>
        <taxon>Rhabditina</taxon>
        <taxon>Rhabditomorpha</taxon>
        <taxon>Rhabditoidea</taxon>
        <taxon>Rhabditidae</taxon>
        <taxon>Diploscapter</taxon>
    </lineage>
</organism>
<accession>A0A2A2KG56</accession>
<feature type="region of interest" description="Disordered" evidence="1">
    <location>
        <begin position="427"/>
        <end position="463"/>
    </location>
</feature>
<dbReference type="GO" id="GO:0010181">
    <property type="term" value="F:FMN binding"/>
    <property type="evidence" value="ECO:0007669"/>
    <property type="project" value="InterPro"/>
</dbReference>
<dbReference type="InterPro" id="IPR013785">
    <property type="entry name" value="Aldolase_TIM"/>
</dbReference>